<feature type="chain" id="PRO_5042898748" evidence="1">
    <location>
        <begin position="17"/>
        <end position="251"/>
    </location>
</feature>
<keyword evidence="3" id="KW-1185">Reference proteome</keyword>
<evidence type="ECO:0000256" key="1">
    <source>
        <dbReference type="SAM" id="SignalP"/>
    </source>
</evidence>
<keyword evidence="1" id="KW-0732">Signal</keyword>
<dbReference type="Proteomes" id="UP001280581">
    <property type="component" value="Unassembled WGS sequence"/>
</dbReference>
<protein>
    <submittedName>
        <fullName evidence="2">Uncharacterized protein</fullName>
    </submittedName>
</protein>
<sequence>MPLLALSLVFCGLVFAIPNPQATVNSTNTTVNVNDNQPGGVYACAGSYWQPPCVRWPAYYAPEQATCWTGISADNTIFGSIQPNQYTLCRMYSDKMCKQELWHGIWPGSSDAIMDAGTTVEAIACVAHYGGKDDAAWQIDIPQPSPIGVCTGPEDFVCYGTGVSKIPTGTAAVSTLSIDTTLKSYAITIVPTGITSNVKGWPPTPTITPPYPMSNSTVVTPSAGTADTVSGTAVFTGTPLYPSSLVTSVFL</sequence>
<gene>
    <name evidence="2" type="ORF">GRF29_44g1698447</name>
</gene>
<organism evidence="2 3">
    <name type="scientific">Pseudopithomyces chartarum</name>
    <dbReference type="NCBI Taxonomy" id="1892770"/>
    <lineage>
        <taxon>Eukaryota</taxon>
        <taxon>Fungi</taxon>
        <taxon>Dikarya</taxon>
        <taxon>Ascomycota</taxon>
        <taxon>Pezizomycotina</taxon>
        <taxon>Dothideomycetes</taxon>
        <taxon>Pleosporomycetidae</taxon>
        <taxon>Pleosporales</taxon>
        <taxon>Massarineae</taxon>
        <taxon>Didymosphaeriaceae</taxon>
        <taxon>Pseudopithomyces</taxon>
    </lineage>
</organism>
<feature type="signal peptide" evidence="1">
    <location>
        <begin position="1"/>
        <end position="16"/>
    </location>
</feature>
<evidence type="ECO:0000313" key="2">
    <source>
        <dbReference type="EMBL" id="KAK3210113.1"/>
    </source>
</evidence>
<comment type="caution">
    <text evidence="2">The sequence shown here is derived from an EMBL/GenBank/DDBJ whole genome shotgun (WGS) entry which is preliminary data.</text>
</comment>
<proteinExistence type="predicted"/>
<dbReference type="EMBL" id="WVTA01000005">
    <property type="protein sequence ID" value="KAK3210113.1"/>
    <property type="molecule type" value="Genomic_DNA"/>
</dbReference>
<accession>A0AAN6LYI5</accession>
<dbReference type="AlphaFoldDB" id="A0AAN6LYI5"/>
<reference evidence="2 3" key="1">
    <citation type="submission" date="2021-02" db="EMBL/GenBank/DDBJ databases">
        <title>Genome assembly of Pseudopithomyces chartarum.</title>
        <authorList>
            <person name="Jauregui R."/>
            <person name="Singh J."/>
            <person name="Voisey C."/>
        </authorList>
    </citation>
    <scope>NUCLEOTIDE SEQUENCE [LARGE SCALE GENOMIC DNA]</scope>
    <source>
        <strain evidence="2 3">AGR01</strain>
    </source>
</reference>
<name>A0AAN6LYI5_9PLEO</name>
<evidence type="ECO:0000313" key="3">
    <source>
        <dbReference type="Proteomes" id="UP001280581"/>
    </source>
</evidence>